<evidence type="ECO:0000256" key="7">
    <source>
        <dbReference type="ARBA" id="ARBA00022723"/>
    </source>
</evidence>
<comment type="pathway">
    <text evidence="3">Protein modification; protein ubiquitination.</text>
</comment>
<evidence type="ECO:0000256" key="16">
    <source>
        <dbReference type="ARBA" id="ARBA00061883"/>
    </source>
</evidence>
<dbReference type="InterPro" id="IPR003137">
    <property type="entry name" value="PA_domain"/>
</dbReference>
<dbReference type="OrthoDB" id="8062037at2759"/>
<dbReference type="Pfam" id="PF13639">
    <property type="entry name" value="zf-RING_2"/>
    <property type="match status" value="1"/>
</dbReference>
<dbReference type="InterPro" id="IPR051653">
    <property type="entry name" value="E3_ligase_sorting_rcpt"/>
</dbReference>
<dbReference type="GO" id="GO:0005789">
    <property type="term" value="C:endoplasmic reticulum membrane"/>
    <property type="evidence" value="ECO:0007669"/>
    <property type="project" value="UniProtKB-SubCell"/>
</dbReference>
<keyword evidence="7" id="KW-0479">Metal-binding</keyword>
<evidence type="ECO:0000256" key="14">
    <source>
        <dbReference type="ARBA" id="ARBA00023180"/>
    </source>
</evidence>
<sequence>MRRRWPAPAPQVARAALMLLALLVPSQAVVRAVLDGNASSLDFADMPALFGAPLAAQGVRGCLTGAKPASACQPIEGPRPGNDSLGAIVLIRRYDCTVDLKALHAQQAGFGAAIVHDVLADDLVRTAHVYEHPRRQTGTPSVFVGEAAPQDLRAIPRCGRAAHVLLLPGYPPCPDRDCQPVLAISWVLGRALALLAASSFILRHLWRWLWAWWARGPAAKSQAGPRAQVRTFTRRNDLCAICLDEYEEGDRLKILPCSHTYHCGCIDPWFSQAARRSCPVCKQSVAATEDGSDSVVDSFSDEDPSLPGHRPPIWAIQAQLRSRRLELLTRASPHHHCSAASLGAVDGPLERPREPL</sequence>
<evidence type="ECO:0000256" key="22">
    <source>
        <dbReference type="SAM" id="SignalP"/>
    </source>
</evidence>
<comment type="catalytic activity">
    <reaction evidence="1">
        <text>S-ubiquitinyl-[E2 ubiquitin-conjugating enzyme]-L-cysteine + [acceptor protein]-L-lysine = [E2 ubiquitin-conjugating enzyme]-L-cysteine + N(6)-ubiquitinyl-[acceptor protein]-L-lysine.</text>
        <dbReference type="EC" id="2.3.2.27"/>
    </reaction>
</comment>
<evidence type="ECO:0000256" key="17">
    <source>
        <dbReference type="ARBA" id="ARBA00069170"/>
    </source>
</evidence>
<dbReference type="PANTHER" id="PTHR47168:SF1">
    <property type="entry name" value="OS02G0798600 PROTEIN"/>
    <property type="match status" value="1"/>
</dbReference>
<comment type="subunit">
    <text evidence="16">Interacts with CANX.</text>
</comment>
<evidence type="ECO:0000256" key="11">
    <source>
        <dbReference type="ARBA" id="ARBA00022833"/>
    </source>
</evidence>
<keyword evidence="10" id="KW-0256">Endoplasmic reticulum</keyword>
<feature type="domain" description="RING-type" evidence="23">
    <location>
        <begin position="239"/>
        <end position="282"/>
    </location>
</feature>
<evidence type="ECO:0000256" key="21">
    <source>
        <dbReference type="SAM" id="MobiDB-lite"/>
    </source>
</evidence>
<proteinExistence type="predicted"/>
<keyword evidence="5" id="KW-0808">Transferase</keyword>
<dbReference type="EMBL" id="JAGFMF010011614">
    <property type="protein sequence ID" value="KAG8519073.1"/>
    <property type="molecule type" value="Genomic_DNA"/>
</dbReference>
<dbReference type="Proteomes" id="UP000700334">
    <property type="component" value="Unassembled WGS sequence"/>
</dbReference>
<dbReference type="CDD" id="cd02123">
    <property type="entry name" value="PA_C_RZF_like"/>
    <property type="match status" value="1"/>
</dbReference>
<dbReference type="EC" id="2.3.2.27" evidence="4"/>
<dbReference type="FunFam" id="3.30.40.10:FF:000501">
    <property type="entry name" value="E3 ubiquitin-protein ligase ZNRF4"/>
    <property type="match status" value="1"/>
</dbReference>
<evidence type="ECO:0000259" key="23">
    <source>
        <dbReference type="PROSITE" id="PS50089"/>
    </source>
</evidence>
<evidence type="ECO:0000256" key="3">
    <source>
        <dbReference type="ARBA" id="ARBA00004906"/>
    </source>
</evidence>
<evidence type="ECO:0000256" key="18">
    <source>
        <dbReference type="ARBA" id="ARBA00077175"/>
    </source>
</evidence>
<evidence type="ECO:0000256" key="9">
    <source>
        <dbReference type="ARBA" id="ARBA00022771"/>
    </source>
</evidence>
<feature type="signal peptide" evidence="22">
    <location>
        <begin position="1"/>
        <end position="28"/>
    </location>
</feature>
<dbReference type="InterPro" id="IPR013083">
    <property type="entry name" value="Znf_RING/FYVE/PHD"/>
</dbReference>
<gene>
    <name evidence="24" type="ORF">J0S82_005898</name>
</gene>
<evidence type="ECO:0000256" key="20">
    <source>
        <dbReference type="PROSITE-ProRule" id="PRU00175"/>
    </source>
</evidence>
<evidence type="ECO:0000256" key="8">
    <source>
        <dbReference type="ARBA" id="ARBA00022729"/>
    </source>
</evidence>
<evidence type="ECO:0000256" key="13">
    <source>
        <dbReference type="ARBA" id="ARBA00023136"/>
    </source>
</evidence>
<keyword evidence="9 20" id="KW-0863">Zinc-finger</keyword>
<evidence type="ECO:0000256" key="2">
    <source>
        <dbReference type="ARBA" id="ARBA00004115"/>
    </source>
</evidence>
<comment type="subcellular location">
    <subcellularLocation>
        <location evidence="2">Endoplasmic reticulum membrane</location>
        <topology evidence="2">Single-pass type I membrane protein</topology>
    </subcellularLocation>
</comment>
<reference evidence="24" key="1">
    <citation type="journal article" date="2021" name="Evol. Appl.">
        <title>The genome of the Pyrenean desman and the effects of bottlenecks and inbreeding on the genomic landscape of an endangered species.</title>
        <authorList>
            <person name="Escoda L."/>
            <person name="Castresana J."/>
        </authorList>
    </citation>
    <scope>NUCLEOTIDE SEQUENCE</scope>
    <source>
        <strain evidence="24">IBE-C5619</strain>
    </source>
</reference>
<dbReference type="InterPro" id="IPR001841">
    <property type="entry name" value="Znf_RING"/>
</dbReference>
<dbReference type="AlphaFoldDB" id="A0A8J6AE20"/>
<comment type="function">
    <text evidence="15">E3 ubiquitin-protein ligase that acts as a negative regulator of NOD2 signaling by mediating ubiquitination and degradation of RIPK2. Also catalyzes ubiquitination and proteasomal degradation of CANX within the endoplasmic reticulum. Could have a role in spermatogenesis.</text>
</comment>
<dbReference type="Pfam" id="PF02225">
    <property type="entry name" value="PA"/>
    <property type="match status" value="1"/>
</dbReference>
<evidence type="ECO:0000256" key="4">
    <source>
        <dbReference type="ARBA" id="ARBA00012483"/>
    </source>
</evidence>
<dbReference type="PANTHER" id="PTHR47168">
    <property type="entry name" value="RING ZINC FINGER DOMAIN SUPERFAMILY PROTEIN-RELATED"/>
    <property type="match status" value="1"/>
</dbReference>
<dbReference type="SMART" id="SM00184">
    <property type="entry name" value="RING"/>
    <property type="match status" value="1"/>
</dbReference>
<keyword evidence="14" id="KW-0325">Glycoprotein</keyword>
<keyword evidence="8 22" id="KW-0732">Signal</keyword>
<evidence type="ECO:0000256" key="12">
    <source>
        <dbReference type="ARBA" id="ARBA00022989"/>
    </source>
</evidence>
<evidence type="ECO:0000313" key="25">
    <source>
        <dbReference type="Proteomes" id="UP000700334"/>
    </source>
</evidence>
<keyword evidence="6" id="KW-0812">Transmembrane</keyword>
<dbReference type="GO" id="GO:0061630">
    <property type="term" value="F:ubiquitin protein ligase activity"/>
    <property type="evidence" value="ECO:0007669"/>
    <property type="project" value="UniProtKB-EC"/>
</dbReference>
<dbReference type="InterPro" id="IPR046450">
    <property type="entry name" value="PA_dom_sf"/>
</dbReference>
<evidence type="ECO:0000256" key="5">
    <source>
        <dbReference type="ARBA" id="ARBA00022679"/>
    </source>
</evidence>
<protein>
    <recommendedName>
        <fullName evidence="17">E3 ubiquitin-protein ligase ZNRF4</fullName>
        <ecNumber evidence="4">2.3.2.27</ecNumber>
    </recommendedName>
    <alternativeName>
        <fullName evidence="18">RING-type E3 ubiquitin transferase ZNRF4</fullName>
    </alternativeName>
    <alternativeName>
        <fullName evidence="19">Zinc/RING finger protein 4</fullName>
    </alternativeName>
</protein>
<keyword evidence="12" id="KW-1133">Transmembrane helix</keyword>
<dbReference type="Gene3D" id="3.50.30.30">
    <property type="match status" value="1"/>
</dbReference>
<comment type="caution">
    <text evidence="24">The sequence shown here is derived from an EMBL/GenBank/DDBJ whole genome shotgun (WGS) entry which is preliminary data.</text>
</comment>
<dbReference type="Gene3D" id="3.30.40.10">
    <property type="entry name" value="Zinc/RING finger domain, C3HC4 (zinc finger)"/>
    <property type="match status" value="1"/>
</dbReference>
<dbReference type="PROSITE" id="PS50089">
    <property type="entry name" value="ZF_RING_2"/>
    <property type="match status" value="1"/>
</dbReference>
<evidence type="ECO:0000256" key="6">
    <source>
        <dbReference type="ARBA" id="ARBA00022692"/>
    </source>
</evidence>
<dbReference type="SUPFAM" id="SSF57850">
    <property type="entry name" value="RING/U-box"/>
    <property type="match status" value="1"/>
</dbReference>
<evidence type="ECO:0000256" key="10">
    <source>
        <dbReference type="ARBA" id="ARBA00022824"/>
    </source>
</evidence>
<dbReference type="GO" id="GO:0008270">
    <property type="term" value="F:zinc ion binding"/>
    <property type="evidence" value="ECO:0007669"/>
    <property type="project" value="UniProtKB-KW"/>
</dbReference>
<keyword evidence="25" id="KW-1185">Reference proteome</keyword>
<accession>A0A8J6AE20</accession>
<evidence type="ECO:0000256" key="1">
    <source>
        <dbReference type="ARBA" id="ARBA00000900"/>
    </source>
</evidence>
<evidence type="ECO:0000256" key="19">
    <source>
        <dbReference type="ARBA" id="ARBA00081944"/>
    </source>
</evidence>
<name>A0A8J6AE20_GALPY</name>
<organism evidence="24 25">
    <name type="scientific">Galemys pyrenaicus</name>
    <name type="common">Iberian desman</name>
    <name type="synonym">Pyrenean desman</name>
    <dbReference type="NCBI Taxonomy" id="202257"/>
    <lineage>
        <taxon>Eukaryota</taxon>
        <taxon>Metazoa</taxon>
        <taxon>Chordata</taxon>
        <taxon>Craniata</taxon>
        <taxon>Vertebrata</taxon>
        <taxon>Euteleostomi</taxon>
        <taxon>Mammalia</taxon>
        <taxon>Eutheria</taxon>
        <taxon>Laurasiatheria</taxon>
        <taxon>Eulipotyphla</taxon>
        <taxon>Talpidae</taxon>
        <taxon>Galemys</taxon>
    </lineage>
</organism>
<evidence type="ECO:0000313" key="24">
    <source>
        <dbReference type="EMBL" id="KAG8519073.1"/>
    </source>
</evidence>
<feature type="chain" id="PRO_5035158254" description="E3 ubiquitin-protein ligase ZNRF4" evidence="22">
    <location>
        <begin position="29"/>
        <end position="356"/>
    </location>
</feature>
<keyword evidence="13" id="KW-0472">Membrane</keyword>
<feature type="region of interest" description="Disordered" evidence="21">
    <location>
        <begin position="292"/>
        <end position="311"/>
    </location>
</feature>
<keyword evidence="11" id="KW-0862">Zinc</keyword>
<dbReference type="SUPFAM" id="SSF52025">
    <property type="entry name" value="PA domain"/>
    <property type="match status" value="1"/>
</dbReference>
<dbReference type="InterPro" id="IPR044744">
    <property type="entry name" value="ZNRF4/RNF13/RNF167_PA"/>
</dbReference>
<evidence type="ECO:0000256" key="15">
    <source>
        <dbReference type="ARBA" id="ARBA00054912"/>
    </source>
</evidence>